<dbReference type="PIRSF" id="PIRSF037037">
    <property type="entry name" value="Kelch-like_protein_gigaxonin"/>
    <property type="match status" value="1"/>
</dbReference>
<evidence type="ECO:0000256" key="7">
    <source>
        <dbReference type="ARBA" id="ARBA00043912"/>
    </source>
</evidence>
<evidence type="ECO:0000256" key="5">
    <source>
        <dbReference type="ARBA" id="ARBA00022786"/>
    </source>
</evidence>
<dbReference type="InterPro" id="IPR011705">
    <property type="entry name" value="BACK"/>
</dbReference>
<evidence type="ECO:0000256" key="1">
    <source>
        <dbReference type="ARBA" id="ARBA00004906"/>
    </source>
</evidence>
<dbReference type="SUPFAM" id="SSF54695">
    <property type="entry name" value="POZ domain"/>
    <property type="match status" value="1"/>
</dbReference>
<keyword evidence="4" id="KW-0677">Repeat</keyword>
<keyword evidence="6" id="KW-0009">Actin-binding</keyword>
<keyword evidence="11" id="KW-1185">Reference proteome</keyword>
<dbReference type="OrthoDB" id="45365at2759"/>
<dbReference type="PRINTS" id="PR00501">
    <property type="entry name" value="KELCHREPEAT"/>
</dbReference>
<dbReference type="InterPro" id="IPR000210">
    <property type="entry name" value="BTB/POZ_dom"/>
</dbReference>
<dbReference type="GO" id="GO:0003779">
    <property type="term" value="F:actin binding"/>
    <property type="evidence" value="ECO:0007669"/>
    <property type="project" value="UniProtKB-KW"/>
</dbReference>
<comment type="caution">
    <text evidence="10">The sequence shown here is derived from an EMBL/GenBank/DDBJ whole genome shotgun (WGS) entry which is preliminary data.</text>
</comment>
<sequence length="629" mass="70944">MKAAGDSSDDRSTSEDNTATTTARQLFSDHGRQHTFKPGFMARSMPALRALRRAREHCDVVFRTTDGAEFWAHRFVLAARYAGCGAFFSSSEGTTDFVFQWAPEPKDIVWPPFSKAVVSDLSSEMLELLIDIAYQVPFQERVGLHNVRVVLDVAEVLGISMVRDHCLQLLGKNLEPENCVVTYKLALSRGYRMLCSDAFRYIVRNFDKVWATNSEFQSLMPTELMRLLRDDELHAPNEVECAFGAILKWIAGNVEERRGHLPRLLPLIRFAFCSRTDMEKVRRDPLVRACEQAREVLFVVTRTLNQEPLSDLYWRSRPALSERRWLKPRVPKDVLFIFGGWTGVATNHLITYNCRSSRWLLQPHQDTPPRACHGVAILGGLIYFVGGFDGRHYCHTVVTLDVSRLKWASRSNMQKVRCYVSVAVLQGYIYAMGGFDGKDRTSSCERYDAKRNQWDFVSSMHAVRSDACAAAAAGRIYIMGGYSGHEVLNSVECYDPSVDAWSYVRSMSSPRSGLKAVVHDEMIYVLGGFDGAFRLATAERMDARRGHWSEVPSMTFPRSNFVAVVLEGSIYVAGEVNGDTTVSLVERYDIRERVWHNAPGLGVACGAAAACVYKDIPNPRRWLTQGHVL</sequence>
<dbReference type="InterPro" id="IPR017096">
    <property type="entry name" value="BTB-kelch_protein"/>
</dbReference>
<evidence type="ECO:0000259" key="9">
    <source>
        <dbReference type="PROSITE" id="PS50097"/>
    </source>
</evidence>
<proteinExistence type="predicted"/>
<evidence type="ECO:0000256" key="6">
    <source>
        <dbReference type="ARBA" id="ARBA00023203"/>
    </source>
</evidence>
<evidence type="ECO:0000313" key="11">
    <source>
        <dbReference type="Proteomes" id="UP000821853"/>
    </source>
</evidence>
<dbReference type="Proteomes" id="UP000821853">
    <property type="component" value="Chromosome 1"/>
</dbReference>
<gene>
    <name evidence="10" type="ORF">HPB48_020195</name>
</gene>
<keyword evidence="5" id="KW-0833">Ubl conjugation pathway</keyword>
<dbReference type="InterPro" id="IPR011333">
    <property type="entry name" value="SKP1/BTB/POZ_sf"/>
</dbReference>
<dbReference type="EMBL" id="JABSTR010000001">
    <property type="protein sequence ID" value="KAH9362395.1"/>
    <property type="molecule type" value="Genomic_DNA"/>
</dbReference>
<dbReference type="SUPFAM" id="SSF117281">
    <property type="entry name" value="Kelch motif"/>
    <property type="match status" value="1"/>
</dbReference>
<dbReference type="PANTHER" id="PTHR24412:SF172">
    <property type="entry name" value="KELCH-LIKE PROTEIN 10"/>
    <property type="match status" value="1"/>
</dbReference>
<keyword evidence="3" id="KW-0880">Kelch repeat</keyword>
<dbReference type="Gene3D" id="1.25.40.420">
    <property type="match status" value="1"/>
</dbReference>
<reference evidence="10 11" key="1">
    <citation type="journal article" date="2020" name="Cell">
        <title>Large-Scale Comparative Analyses of Tick Genomes Elucidate Their Genetic Diversity and Vector Capacities.</title>
        <authorList>
            <consortium name="Tick Genome and Microbiome Consortium (TIGMIC)"/>
            <person name="Jia N."/>
            <person name="Wang J."/>
            <person name="Shi W."/>
            <person name="Du L."/>
            <person name="Sun Y."/>
            <person name="Zhan W."/>
            <person name="Jiang J.F."/>
            <person name="Wang Q."/>
            <person name="Zhang B."/>
            <person name="Ji P."/>
            <person name="Bell-Sakyi L."/>
            <person name="Cui X.M."/>
            <person name="Yuan T.T."/>
            <person name="Jiang B.G."/>
            <person name="Yang W.F."/>
            <person name="Lam T.T."/>
            <person name="Chang Q.C."/>
            <person name="Ding S.J."/>
            <person name="Wang X.J."/>
            <person name="Zhu J.G."/>
            <person name="Ruan X.D."/>
            <person name="Zhao L."/>
            <person name="Wei J.T."/>
            <person name="Ye R.Z."/>
            <person name="Que T.C."/>
            <person name="Du C.H."/>
            <person name="Zhou Y.H."/>
            <person name="Cheng J.X."/>
            <person name="Dai P.F."/>
            <person name="Guo W.B."/>
            <person name="Han X.H."/>
            <person name="Huang E.J."/>
            <person name="Li L.F."/>
            <person name="Wei W."/>
            <person name="Gao Y.C."/>
            <person name="Liu J.Z."/>
            <person name="Shao H.Z."/>
            <person name="Wang X."/>
            <person name="Wang C.C."/>
            <person name="Yang T.C."/>
            <person name="Huo Q.B."/>
            <person name="Li W."/>
            <person name="Chen H.Y."/>
            <person name="Chen S.E."/>
            <person name="Zhou L.G."/>
            <person name="Ni X.B."/>
            <person name="Tian J.H."/>
            <person name="Sheng Y."/>
            <person name="Liu T."/>
            <person name="Pan Y.S."/>
            <person name="Xia L.Y."/>
            <person name="Li J."/>
            <person name="Zhao F."/>
            <person name="Cao W.C."/>
        </authorList>
    </citation>
    <scope>NUCLEOTIDE SEQUENCE [LARGE SCALE GENOMIC DNA]</scope>
    <source>
        <strain evidence="10">HaeL-2018</strain>
    </source>
</reference>
<dbReference type="Pfam" id="PF07707">
    <property type="entry name" value="BACK"/>
    <property type="match status" value="1"/>
</dbReference>
<dbReference type="Pfam" id="PF24981">
    <property type="entry name" value="Beta-prop_ATRN-LZTR1"/>
    <property type="match status" value="1"/>
</dbReference>
<evidence type="ECO:0000256" key="3">
    <source>
        <dbReference type="ARBA" id="ARBA00022441"/>
    </source>
</evidence>
<feature type="region of interest" description="Disordered" evidence="8">
    <location>
        <begin position="1"/>
        <end position="28"/>
    </location>
</feature>
<dbReference type="SMART" id="SM00225">
    <property type="entry name" value="BTB"/>
    <property type="match status" value="1"/>
</dbReference>
<dbReference type="SMART" id="SM00875">
    <property type="entry name" value="BACK"/>
    <property type="match status" value="1"/>
</dbReference>
<accession>A0A9J6FHK1</accession>
<comment type="function">
    <text evidence="7">Probable substrate-specific adapter of an E3 ubiquitin-protein ligase complex which mediates the ubiquitination and subsequent proteasomal degradation of target proteins. May have a role in synapse differentiation and growth.</text>
</comment>
<dbReference type="SMART" id="SM00612">
    <property type="entry name" value="Kelch"/>
    <property type="match status" value="6"/>
</dbReference>
<dbReference type="Gene3D" id="2.120.10.80">
    <property type="entry name" value="Kelch-type beta propeller"/>
    <property type="match status" value="1"/>
</dbReference>
<dbReference type="Pfam" id="PF00651">
    <property type="entry name" value="BTB"/>
    <property type="match status" value="1"/>
</dbReference>
<dbReference type="InterPro" id="IPR006652">
    <property type="entry name" value="Kelch_1"/>
</dbReference>
<dbReference type="VEuPathDB" id="VectorBase:HLOH_054990"/>
<evidence type="ECO:0000256" key="2">
    <source>
        <dbReference type="ARBA" id="ARBA00013699"/>
    </source>
</evidence>
<organism evidence="10 11">
    <name type="scientific">Haemaphysalis longicornis</name>
    <name type="common">Bush tick</name>
    <dbReference type="NCBI Taxonomy" id="44386"/>
    <lineage>
        <taxon>Eukaryota</taxon>
        <taxon>Metazoa</taxon>
        <taxon>Ecdysozoa</taxon>
        <taxon>Arthropoda</taxon>
        <taxon>Chelicerata</taxon>
        <taxon>Arachnida</taxon>
        <taxon>Acari</taxon>
        <taxon>Parasitiformes</taxon>
        <taxon>Ixodida</taxon>
        <taxon>Ixodoidea</taxon>
        <taxon>Ixodidae</taxon>
        <taxon>Haemaphysalinae</taxon>
        <taxon>Haemaphysalis</taxon>
    </lineage>
</organism>
<dbReference type="AlphaFoldDB" id="A0A9J6FHK1"/>
<feature type="domain" description="BTB" evidence="9">
    <location>
        <begin position="58"/>
        <end position="134"/>
    </location>
</feature>
<name>A0A9J6FHK1_HAELO</name>
<evidence type="ECO:0000256" key="8">
    <source>
        <dbReference type="SAM" id="MobiDB-lite"/>
    </source>
</evidence>
<dbReference type="InterPro" id="IPR015915">
    <property type="entry name" value="Kelch-typ_b-propeller"/>
</dbReference>
<dbReference type="OMA" id="MINDIVY"/>
<dbReference type="Gene3D" id="3.30.710.10">
    <property type="entry name" value="Potassium Channel Kv1.1, Chain A"/>
    <property type="match status" value="1"/>
</dbReference>
<evidence type="ECO:0000313" key="10">
    <source>
        <dbReference type="EMBL" id="KAH9362395.1"/>
    </source>
</evidence>
<feature type="compositionally biased region" description="Polar residues" evidence="8">
    <location>
        <begin position="15"/>
        <end position="25"/>
    </location>
</feature>
<dbReference type="PANTHER" id="PTHR24412">
    <property type="entry name" value="KELCH PROTEIN"/>
    <property type="match status" value="1"/>
</dbReference>
<dbReference type="PROSITE" id="PS50097">
    <property type="entry name" value="BTB"/>
    <property type="match status" value="1"/>
</dbReference>
<dbReference type="InterPro" id="IPR056737">
    <property type="entry name" value="Beta-prop_ATRN-MKLN-like"/>
</dbReference>
<dbReference type="Pfam" id="PF01344">
    <property type="entry name" value="Kelch_1"/>
    <property type="match status" value="1"/>
</dbReference>
<evidence type="ECO:0000256" key="4">
    <source>
        <dbReference type="ARBA" id="ARBA00022737"/>
    </source>
</evidence>
<protein>
    <recommendedName>
        <fullName evidence="2">Kelch-like protein diablo</fullName>
    </recommendedName>
</protein>
<comment type="pathway">
    <text evidence="1">Protein modification; protein ubiquitination.</text>
</comment>